<dbReference type="InterPro" id="IPR008921">
    <property type="entry name" value="DNA_pol3_clamp-load_cplx_C"/>
</dbReference>
<evidence type="ECO:0000256" key="6">
    <source>
        <dbReference type="ARBA" id="ARBA00022771"/>
    </source>
</evidence>
<keyword evidence="8" id="KW-0067">ATP-binding</keyword>
<evidence type="ECO:0000313" key="13">
    <source>
        <dbReference type="EMBL" id="CAH2354818.1"/>
    </source>
</evidence>
<dbReference type="InterPro" id="IPR006642">
    <property type="entry name" value="Rad18_UBZ4"/>
</dbReference>
<evidence type="ECO:0000256" key="4">
    <source>
        <dbReference type="ARBA" id="ARBA00022741"/>
    </source>
</evidence>
<dbReference type="SUPFAM" id="SSF52540">
    <property type="entry name" value="P-loop containing nucleoside triphosphate hydrolases"/>
    <property type="match status" value="1"/>
</dbReference>
<dbReference type="PANTHER" id="PTHR13779:SF7">
    <property type="entry name" value="ATPASE WRNIP1"/>
    <property type="match status" value="1"/>
</dbReference>
<dbReference type="Pfam" id="PF16193">
    <property type="entry name" value="AAA_assoc_2"/>
    <property type="match status" value="1"/>
</dbReference>
<keyword evidence="6 10" id="KW-0863">Zinc-finger</keyword>
<dbReference type="SUPFAM" id="SSF48019">
    <property type="entry name" value="post-AAA+ oligomerization domain-like"/>
    <property type="match status" value="1"/>
</dbReference>
<dbReference type="FunFam" id="3.40.50.300:FF:000137">
    <property type="entry name" value="Replication-associated recombination protein A"/>
    <property type="match status" value="1"/>
</dbReference>
<protein>
    <submittedName>
        <fullName evidence="13">DNA-dependent ATPase Mgs1p</fullName>
    </submittedName>
</protein>
<dbReference type="GO" id="GO:0005524">
    <property type="term" value="F:ATP binding"/>
    <property type="evidence" value="ECO:0007669"/>
    <property type="project" value="UniProtKB-KW"/>
</dbReference>
<dbReference type="OrthoDB" id="10265467at2759"/>
<accession>A0A9P0QTQ6</accession>
<dbReference type="InterPro" id="IPR003959">
    <property type="entry name" value="ATPase_AAA_core"/>
</dbReference>
<evidence type="ECO:0000256" key="2">
    <source>
        <dbReference type="ARBA" id="ARBA00022705"/>
    </source>
</evidence>
<keyword evidence="3" id="KW-0479">Metal-binding</keyword>
<keyword evidence="5 10" id="KW-0227">DNA damage</keyword>
<dbReference type="FunFam" id="1.20.272.10:FF:000001">
    <property type="entry name" value="Putative AAA family ATPase"/>
    <property type="match status" value="1"/>
</dbReference>
<dbReference type="Gene3D" id="3.40.50.300">
    <property type="entry name" value="P-loop containing nucleotide triphosphate hydrolases"/>
    <property type="match status" value="1"/>
</dbReference>
<dbReference type="PROSITE" id="PS51908">
    <property type="entry name" value="ZF_UBZ4"/>
    <property type="match status" value="1"/>
</dbReference>
<dbReference type="InterPro" id="IPR021886">
    <property type="entry name" value="MgsA_C"/>
</dbReference>
<reference evidence="13" key="1">
    <citation type="submission" date="2022-03" db="EMBL/GenBank/DDBJ databases">
        <authorList>
            <person name="Legras J.-L."/>
            <person name="Devillers H."/>
            <person name="Grondin C."/>
        </authorList>
    </citation>
    <scope>NUCLEOTIDE SEQUENCE</scope>
    <source>
        <strain evidence="13">CLIB 1423</strain>
    </source>
</reference>
<evidence type="ECO:0000313" key="14">
    <source>
        <dbReference type="Proteomes" id="UP000837801"/>
    </source>
</evidence>
<evidence type="ECO:0000256" key="8">
    <source>
        <dbReference type="ARBA" id="ARBA00022840"/>
    </source>
</evidence>
<dbReference type="EMBL" id="CAKXYY010000019">
    <property type="protein sequence ID" value="CAH2354818.1"/>
    <property type="molecule type" value="Genomic_DNA"/>
</dbReference>
<evidence type="ECO:0000259" key="12">
    <source>
        <dbReference type="PROSITE" id="PS51908"/>
    </source>
</evidence>
<feature type="region of interest" description="Disordered" evidence="11">
    <location>
        <begin position="704"/>
        <end position="761"/>
    </location>
</feature>
<dbReference type="GO" id="GO:0005634">
    <property type="term" value="C:nucleus"/>
    <property type="evidence" value="ECO:0007669"/>
    <property type="project" value="TreeGrafter"/>
</dbReference>
<dbReference type="Gene3D" id="1.20.272.10">
    <property type="match status" value="1"/>
</dbReference>
<dbReference type="GO" id="GO:0008047">
    <property type="term" value="F:enzyme activator activity"/>
    <property type="evidence" value="ECO:0007669"/>
    <property type="project" value="TreeGrafter"/>
</dbReference>
<feature type="compositionally biased region" description="Basic and acidic residues" evidence="11">
    <location>
        <begin position="735"/>
        <end position="754"/>
    </location>
</feature>
<dbReference type="GO" id="GO:0016887">
    <property type="term" value="F:ATP hydrolysis activity"/>
    <property type="evidence" value="ECO:0007669"/>
    <property type="project" value="InterPro"/>
</dbReference>
<comment type="similarity">
    <text evidence="1">Belongs to the AAA ATPase family. RarA/MGS1/WRNIP1 subfamily.</text>
</comment>
<evidence type="ECO:0000256" key="3">
    <source>
        <dbReference type="ARBA" id="ARBA00022723"/>
    </source>
</evidence>
<dbReference type="GO" id="GO:0003677">
    <property type="term" value="F:DNA binding"/>
    <property type="evidence" value="ECO:0007669"/>
    <property type="project" value="InterPro"/>
</dbReference>
<dbReference type="InterPro" id="IPR003593">
    <property type="entry name" value="AAA+_ATPase"/>
</dbReference>
<evidence type="ECO:0000256" key="10">
    <source>
        <dbReference type="PROSITE-ProRule" id="PRU01256"/>
    </source>
</evidence>
<dbReference type="GO" id="GO:0008270">
    <property type="term" value="F:zinc ion binding"/>
    <property type="evidence" value="ECO:0007669"/>
    <property type="project" value="UniProtKB-KW"/>
</dbReference>
<evidence type="ECO:0000256" key="7">
    <source>
        <dbReference type="ARBA" id="ARBA00022833"/>
    </source>
</evidence>
<proteinExistence type="inferred from homology"/>
<organism evidence="13 14">
    <name type="scientific">[Candida] railenensis</name>
    <dbReference type="NCBI Taxonomy" id="45579"/>
    <lineage>
        <taxon>Eukaryota</taxon>
        <taxon>Fungi</taxon>
        <taxon>Dikarya</taxon>
        <taxon>Ascomycota</taxon>
        <taxon>Saccharomycotina</taxon>
        <taxon>Pichiomycetes</taxon>
        <taxon>Debaryomycetaceae</taxon>
        <taxon>Kurtzmaniella</taxon>
    </lineage>
</organism>
<dbReference type="AlphaFoldDB" id="A0A9P0QTQ6"/>
<dbReference type="GO" id="GO:0006271">
    <property type="term" value="P:DNA strand elongation involved in DNA replication"/>
    <property type="evidence" value="ECO:0007669"/>
    <property type="project" value="UniProtKB-ARBA"/>
</dbReference>
<dbReference type="InterPro" id="IPR051314">
    <property type="entry name" value="AAA_ATPase_RarA/MGS1/WRNIP1"/>
</dbReference>
<dbReference type="Proteomes" id="UP000837801">
    <property type="component" value="Unassembled WGS sequence"/>
</dbReference>
<dbReference type="GO" id="GO:0017116">
    <property type="term" value="F:single-stranded DNA helicase activity"/>
    <property type="evidence" value="ECO:0007669"/>
    <property type="project" value="TreeGrafter"/>
</dbReference>
<keyword evidence="4" id="KW-0547">Nucleotide-binding</keyword>
<dbReference type="GO" id="GO:0000731">
    <property type="term" value="P:DNA synthesis involved in DNA repair"/>
    <property type="evidence" value="ECO:0007669"/>
    <property type="project" value="TreeGrafter"/>
</dbReference>
<keyword evidence="2" id="KW-0235">DNA replication</keyword>
<gene>
    <name evidence="13" type="ORF">CLIB1423_19S00980</name>
</gene>
<sequence length="761" mass="85948">METCPLCLKSFPSDEIEQHANQCLDTQESSIVIEASQEGPSSSQSTQNIDDIEILSSKAPKNAFDILGLKRSSKVKTEPKRNSKNVKTTSSLTSILIAERKKKAEAAAAAASAVDMTQQIDDVGSRSIVKIEQSEPKAIPIPDKTVNANANANAGVKLANKNYNSDRSLAQLQRESKLPLAQRLRPQSLDEYFGQQKLVGANGILRNLIDSDNIPSFILWGVPGVGKTTLARIISKMTSGKFIEVSGVDGNVKRLREVFQLAENERKLTDRKTILFIDEIHRFNKGIQDILLPVLERGTVTIIGATTENPSFNLNNALLSRMHVFQMEPLSHDDMVKVISRGLRLVNKTRAVVFKLHLINLSKDAIDYMAKLSTGDSRVALNILESIHAYLSGIKYQYFNEFEPDKESGIKIPENVGVININEQNLKPLLSSKNYHSMFDKRGDSHYDTISAFHKSIRGSDPDAAIFYLVKMLEGGEDPLFIIRRLIVIASEDIGLRDSSCLPFAIAAKDALEFIGMPEGEIVLAHVTAKFARAPKSTKSYRALRNAQAVFKDNPDLKNISIPLHLRNAPTSLMKELGYGEDYKYNPNYENGKVFQSYLPKALVEKEQIDTKFLEKTHMGTAQDPKLTEEDYKAAESDERLYREYKEKRKLEIKNEQETKKRRSWKRGTDFGSNSKDVANINDSTLNDYLPERHSYDEFLPKSQQPPQFFDGEEKEHYSDDPDCIHNFENSYDENMGKDDQPRYEDEDILHYDPEYPIFYD</sequence>
<feature type="domain" description="UBZ4-type" evidence="12">
    <location>
        <begin position="1"/>
        <end position="28"/>
    </location>
</feature>
<evidence type="ECO:0000256" key="5">
    <source>
        <dbReference type="ARBA" id="ARBA00022763"/>
    </source>
</evidence>
<dbReference type="SMART" id="SM00382">
    <property type="entry name" value="AAA"/>
    <property type="match status" value="1"/>
</dbReference>
<comment type="caution">
    <text evidence="13">The sequence shown here is derived from an EMBL/GenBank/DDBJ whole genome shotgun (WGS) entry which is preliminary data.</text>
</comment>
<dbReference type="InterPro" id="IPR027417">
    <property type="entry name" value="P-loop_NTPase"/>
</dbReference>
<keyword evidence="14" id="KW-1185">Reference proteome</keyword>
<dbReference type="FunFam" id="1.10.3710.10:FF:000005">
    <property type="entry name" value="AAA family ATPase, putative"/>
    <property type="match status" value="1"/>
</dbReference>
<keyword evidence="9 10" id="KW-0234">DNA repair</keyword>
<evidence type="ECO:0000256" key="9">
    <source>
        <dbReference type="ARBA" id="ARBA00023204"/>
    </source>
</evidence>
<evidence type="ECO:0000256" key="1">
    <source>
        <dbReference type="ARBA" id="ARBA00008959"/>
    </source>
</evidence>
<feature type="compositionally biased region" description="Basic and acidic residues" evidence="11">
    <location>
        <begin position="712"/>
        <end position="726"/>
    </location>
</feature>
<evidence type="ECO:0000256" key="11">
    <source>
        <dbReference type="SAM" id="MobiDB-lite"/>
    </source>
</evidence>
<dbReference type="Pfam" id="PF12002">
    <property type="entry name" value="MgsA_C"/>
    <property type="match status" value="1"/>
</dbReference>
<dbReference type="CDD" id="cd00009">
    <property type="entry name" value="AAA"/>
    <property type="match status" value="1"/>
</dbReference>
<dbReference type="Pfam" id="PF00004">
    <property type="entry name" value="AAA"/>
    <property type="match status" value="1"/>
</dbReference>
<keyword evidence="7" id="KW-0862">Zinc</keyword>
<dbReference type="PANTHER" id="PTHR13779">
    <property type="entry name" value="WERNER HELICASE-INTERACTING PROTEIN 1 FAMILY MEMBER"/>
    <property type="match status" value="1"/>
</dbReference>
<dbReference type="Gene3D" id="1.10.8.60">
    <property type="match status" value="1"/>
</dbReference>
<name>A0A9P0QTQ6_9ASCO</name>
<dbReference type="CDD" id="cd18139">
    <property type="entry name" value="HLD_clamp_RarA"/>
    <property type="match status" value="1"/>
</dbReference>
<dbReference type="InterPro" id="IPR032423">
    <property type="entry name" value="AAA_assoc_2"/>
</dbReference>
<dbReference type="Gene3D" id="1.10.3710.10">
    <property type="entry name" value="DNA polymerase III clamp loader subunits, C-terminal domain"/>
    <property type="match status" value="1"/>
</dbReference>